<accession>A0ABV5KH86</accession>
<feature type="compositionally biased region" description="Basic and acidic residues" evidence="7">
    <location>
        <begin position="37"/>
        <end position="46"/>
    </location>
</feature>
<dbReference type="SUPFAM" id="SSF53822">
    <property type="entry name" value="Periplasmic binding protein-like I"/>
    <property type="match status" value="1"/>
</dbReference>
<organism evidence="10 11">
    <name type="scientific">Paenibacillus aurantiacus</name>
    <dbReference type="NCBI Taxonomy" id="1936118"/>
    <lineage>
        <taxon>Bacteria</taxon>
        <taxon>Bacillati</taxon>
        <taxon>Bacillota</taxon>
        <taxon>Bacilli</taxon>
        <taxon>Bacillales</taxon>
        <taxon>Paenibacillaceae</taxon>
        <taxon>Paenibacillus</taxon>
    </lineage>
</organism>
<keyword evidence="4 8" id="KW-0732">Signal</keyword>
<protein>
    <submittedName>
        <fullName evidence="10">BMP family protein</fullName>
    </submittedName>
</protein>
<evidence type="ECO:0000313" key="11">
    <source>
        <dbReference type="Proteomes" id="UP001589747"/>
    </source>
</evidence>
<keyword evidence="6" id="KW-0449">Lipoprotein</keyword>
<evidence type="ECO:0000256" key="5">
    <source>
        <dbReference type="ARBA" id="ARBA00023136"/>
    </source>
</evidence>
<feature type="domain" description="ABC transporter substrate-binding protein PnrA-like" evidence="9">
    <location>
        <begin position="63"/>
        <end position="363"/>
    </location>
</feature>
<dbReference type="EMBL" id="JBHMDO010000003">
    <property type="protein sequence ID" value="MFB9324591.1"/>
    <property type="molecule type" value="Genomic_DNA"/>
</dbReference>
<keyword evidence="5" id="KW-0472">Membrane</keyword>
<comment type="caution">
    <text evidence="10">The sequence shown here is derived from an EMBL/GenBank/DDBJ whole genome shotgun (WGS) entry which is preliminary data.</text>
</comment>
<gene>
    <name evidence="10" type="ORF">ACFFSY_01390</name>
</gene>
<dbReference type="PANTHER" id="PTHR34296">
    <property type="entry name" value="TRANSCRIPTIONAL ACTIVATOR PROTEIN MED"/>
    <property type="match status" value="1"/>
</dbReference>
<dbReference type="Proteomes" id="UP001589747">
    <property type="component" value="Unassembled WGS sequence"/>
</dbReference>
<dbReference type="Pfam" id="PF02608">
    <property type="entry name" value="Bmp"/>
    <property type="match status" value="1"/>
</dbReference>
<evidence type="ECO:0000259" key="9">
    <source>
        <dbReference type="Pfam" id="PF02608"/>
    </source>
</evidence>
<dbReference type="RefSeq" id="WP_377488771.1">
    <property type="nucleotide sequence ID" value="NZ_JBHMDO010000003.1"/>
</dbReference>
<comment type="similarity">
    <text evidence="2">Belongs to the BMP lipoprotein family.</text>
</comment>
<evidence type="ECO:0000256" key="6">
    <source>
        <dbReference type="ARBA" id="ARBA00023288"/>
    </source>
</evidence>
<dbReference type="PANTHER" id="PTHR34296:SF2">
    <property type="entry name" value="ABC TRANSPORTER GUANOSINE-BINDING PROTEIN NUPN"/>
    <property type="match status" value="1"/>
</dbReference>
<dbReference type="PROSITE" id="PS51257">
    <property type="entry name" value="PROKAR_LIPOPROTEIN"/>
    <property type="match status" value="1"/>
</dbReference>
<reference evidence="10 11" key="1">
    <citation type="submission" date="2024-09" db="EMBL/GenBank/DDBJ databases">
        <authorList>
            <person name="Sun Q."/>
            <person name="Mori K."/>
        </authorList>
    </citation>
    <scope>NUCLEOTIDE SEQUENCE [LARGE SCALE GENOMIC DNA]</scope>
    <source>
        <strain evidence="10 11">TISTR 2452</strain>
    </source>
</reference>
<feature type="region of interest" description="Disordered" evidence="7">
    <location>
        <begin position="33"/>
        <end position="53"/>
    </location>
</feature>
<name>A0ABV5KH86_9BACL</name>
<comment type="subcellular location">
    <subcellularLocation>
        <location evidence="1">Cell membrane</location>
        <topology evidence="1">Lipid-anchor</topology>
    </subcellularLocation>
</comment>
<keyword evidence="11" id="KW-1185">Reference proteome</keyword>
<evidence type="ECO:0000256" key="2">
    <source>
        <dbReference type="ARBA" id="ARBA00008610"/>
    </source>
</evidence>
<dbReference type="InterPro" id="IPR050957">
    <property type="entry name" value="BMP_lipoprotein"/>
</dbReference>
<evidence type="ECO:0000256" key="8">
    <source>
        <dbReference type="SAM" id="SignalP"/>
    </source>
</evidence>
<evidence type="ECO:0000256" key="1">
    <source>
        <dbReference type="ARBA" id="ARBA00004193"/>
    </source>
</evidence>
<evidence type="ECO:0000256" key="7">
    <source>
        <dbReference type="SAM" id="MobiDB-lite"/>
    </source>
</evidence>
<proteinExistence type="inferred from homology"/>
<dbReference type="InterPro" id="IPR003760">
    <property type="entry name" value="PnrA-like"/>
</dbReference>
<keyword evidence="3" id="KW-1003">Cell membrane</keyword>
<evidence type="ECO:0000256" key="3">
    <source>
        <dbReference type="ARBA" id="ARBA00022475"/>
    </source>
</evidence>
<feature type="signal peptide" evidence="8">
    <location>
        <begin position="1"/>
        <end position="25"/>
    </location>
</feature>
<feature type="chain" id="PRO_5046711968" evidence="8">
    <location>
        <begin position="26"/>
        <end position="375"/>
    </location>
</feature>
<dbReference type="Gene3D" id="3.40.50.2300">
    <property type="match status" value="2"/>
</dbReference>
<evidence type="ECO:0000256" key="4">
    <source>
        <dbReference type="ARBA" id="ARBA00022729"/>
    </source>
</evidence>
<dbReference type="InterPro" id="IPR028082">
    <property type="entry name" value="Peripla_BP_I"/>
</dbReference>
<sequence length="375" mass="40036">MRRGQKWGIAFMVAALCGTVGCSGANETQKAANKAQKAADETKSKTEAPAPDTAQAARLTGKVLHFVSGKLGDKGFYDSAERGLQKAAYVYGFKTATVEGGLDSSLWEAKLREQIASQAYEVIVVGTSTIKAVFMKLAAEYPKQQFVFYDDKIEGLPNVYAMVYSQSEGSFLAGAFAAMATTDKTLSGANPDKAIGFIGGLDTAVIRDFQSGYEQGAAYIDPDVRVETAYVGDFTNQAKAKQLAEAQYESGGVDIIYNAAGGAGLGMLEEGSELHRYAIGVDSNQNGLYPGTVLTSILKNVDESVFRALSEYRGGRLPFGETEELGVKEGGVGIARDELYEKHVPEAVKEKMKEIEAKIASGDIQVQSSLTEEAP</sequence>
<evidence type="ECO:0000313" key="10">
    <source>
        <dbReference type="EMBL" id="MFB9324591.1"/>
    </source>
</evidence>